<accession>A0A9Q0BAV3</accession>
<dbReference type="EMBL" id="SDAQ01000001">
    <property type="protein sequence ID" value="KAI3559517.1"/>
    <property type="molecule type" value="Genomic_DNA"/>
</dbReference>
<gene>
    <name evidence="1" type="ORF">CABS02_00492</name>
</gene>
<dbReference type="AlphaFoldDB" id="A0A9Q0BAV3"/>
<proteinExistence type="predicted"/>
<evidence type="ECO:0000313" key="1">
    <source>
        <dbReference type="EMBL" id="KAI3559517.1"/>
    </source>
</evidence>
<reference evidence="1" key="1">
    <citation type="submission" date="2019-01" db="EMBL/GenBank/DDBJ databases">
        <title>Colletotrichum abscissum LGMF1257.</title>
        <authorList>
            <person name="Baroncelli R."/>
        </authorList>
    </citation>
    <scope>NUCLEOTIDE SEQUENCE</scope>
    <source>
        <strain evidence="1">Ca142</strain>
    </source>
</reference>
<dbReference type="Proteomes" id="UP001056436">
    <property type="component" value="Unassembled WGS sequence"/>
</dbReference>
<protein>
    <submittedName>
        <fullName evidence="1">Uncharacterized protein</fullName>
    </submittedName>
</protein>
<name>A0A9Q0BAV3_9PEZI</name>
<keyword evidence="2" id="KW-1185">Reference proteome</keyword>
<comment type="caution">
    <text evidence="1">The sequence shown here is derived from an EMBL/GenBank/DDBJ whole genome shotgun (WGS) entry which is preliminary data.</text>
</comment>
<organism evidence="1 2">
    <name type="scientific">Colletotrichum abscissum</name>
    <dbReference type="NCBI Taxonomy" id="1671311"/>
    <lineage>
        <taxon>Eukaryota</taxon>
        <taxon>Fungi</taxon>
        <taxon>Dikarya</taxon>
        <taxon>Ascomycota</taxon>
        <taxon>Pezizomycotina</taxon>
        <taxon>Sordariomycetes</taxon>
        <taxon>Hypocreomycetidae</taxon>
        <taxon>Glomerellales</taxon>
        <taxon>Glomerellaceae</taxon>
        <taxon>Colletotrichum</taxon>
        <taxon>Colletotrichum acutatum species complex</taxon>
    </lineage>
</organism>
<evidence type="ECO:0000313" key="2">
    <source>
        <dbReference type="Proteomes" id="UP001056436"/>
    </source>
</evidence>
<sequence length="149" mass="16884">MEDMDSASDLVRAPPLRGGTHPAYFLTSDSGSESPVSRPVHGICTHHVLYRGRYVSRHWTPRLLSIGQYRSLKLGRFRGPAVPTITGSSRQQHDQTWAKGELDKQRDFVGISRPVVEPLRLLGAILKPFELYRRDALQPNWNHKYPTAV</sequence>